<dbReference type="EMBL" id="QKZL01000015">
    <property type="protein sequence ID" value="PZX14245.1"/>
    <property type="molecule type" value="Genomic_DNA"/>
</dbReference>
<gene>
    <name evidence="2" type="ORF">LX81_03044</name>
</gene>
<dbReference type="GO" id="GO:0003824">
    <property type="term" value="F:catalytic activity"/>
    <property type="evidence" value="ECO:0007669"/>
    <property type="project" value="InterPro"/>
</dbReference>
<evidence type="ECO:0000313" key="2">
    <source>
        <dbReference type="EMBL" id="PZX14245.1"/>
    </source>
</evidence>
<name>A0A2W7N1H9_9RHOB</name>
<dbReference type="InterPro" id="IPR014729">
    <property type="entry name" value="Rossmann-like_a/b/a_fold"/>
</dbReference>
<feature type="domain" description="Phosphoadenosine phosphosulphate reductase" evidence="1">
    <location>
        <begin position="60"/>
        <end position="171"/>
    </location>
</feature>
<keyword evidence="3" id="KW-1185">Reference proteome</keyword>
<organism evidence="2 3">
    <name type="scientific">Palleronia aestuarii</name>
    <dbReference type="NCBI Taxonomy" id="568105"/>
    <lineage>
        <taxon>Bacteria</taxon>
        <taxon>Pseudomonadati</taxon>
        <taxon>Pseudomonadota</taxon>
        <taxon>Alphaproteobacteria</taxon>
        <taxon>Rhodobacterales</taxon>
        <taxon>Roseobacteraceae</taxon>
        <taxon>Palleronia</taxon>
    </lineage>
</organism>
<proteinExistence type="predicted"/>
<dbReference type="Proteomes" id="UP000248916">
    <property type="component" value="Unassembled WGS sequence"/>
</dbReference>
<reference evidence="2 3" key="1">
    <citation type="submission" date="2018-06" db="EMBL/GenBank/DDBJ databases">
        <title>Genomic Encyclopedia of Archaeal and Bacterial Type Strains, Phase II (KMG-II): from individual species to whole genera.</title>
        <authorList>
            <person name="Goeker M."/>
        </authorList>
    </citation>
    <scope>NUCLEOTIDE SEQUENCE [LARGE SCALE GENOMIC DNA]</scope>
    <source>
        <strain evidence="2 3">DSM 22009</strain>
    </source>
</reference>
<dbReference type="InterPro" id="IPR002500">
    <property type="entry name" value="PAPS_reduct_dom"/>
</dbReference>
<protein>
    <submittedName>
        <fullName evidence="2">Phosphoadenosine phosphosulfate reductase family protein</fullName>
    </submittedName>
</protein>
<dbReference type="Gene3D" id="3.40.50.620">
    <property type="entry name" value="HUPs"/>
    <property type="match status" value="1"/>
</dbReference>
<sequence length="221" mass="24964">MMIRLRSLVPPDQLVVVHAPLGRVEWPGTLAHIRATIGDTPLILAHAATDLLTAVRKRKKWPSPSIRTCTSGQKRDPIARELRRYLKANPRFGGRIVSCMGLRAEEGRDRARRAPVLRNERNSKAGREWLDWLPIHGWTEARVFAEIATAGERPHWVYARGMTRCSCSFCIMASRADLRRAARLRPRLAAEYIALEEEIGHTLSPTRVPLREIVGMGKNLA</sequence>
<evidence type="ECO:0000259" key="1">
    <source>
        <dbReference type="Pfam" id="PF01507"/>
    </source>
</evidence>
<dbReference type="AlphaFoldDB" id="A0A2W7N1H9"/>
<comment type="caution">
    <text evidence="2">The sequence shown here is derived from an EMBL/GenBank/DDBJ whole genome shotgun (WGS) entry which is preliminary data.</text>
</comment>
<dbReference type="Pfam" id="PF01507">
    <property type="entry name" value="PAPS_reduct"/>
    <property type="match status" value="1"/>
</dbReference>
<dbReference type="SUPFAM" id="SSF52402">
    <property type="entry name" value="Adenine nucleotide alpha hydrolases-like"/>
    <property type="match status" value="1"/>
</dbReference>
<evidence type="ECO:0000313" key="3">
    <source>
        <dbReference type="Proteomes" id="UP000248916"/>
    </source>
</evidence>
<accession>A0A2W7N1H9</accession>